<dbReference type="GeneID" id="36844241"/>
<dbReference type="Proteomes" id="UP000248852">
    <property type="component" value="Segment"/>
</dbReference>
<reference evidence="1" key="1">
    <citation type="journal article" date="2018" name="Nat. Commun.">
        <title>Diversity and evolution of the emerging Pandoraviridae family.</title>
        <authorList>
            <person name="Legendre M."/>
            <person name="Fabre E."/>
            <person name="Poirot O."/>
            <person name="Jeudy S."/>
            <person name="Lartigue A."/>
            <person name="Alempic J.M."/>
            <person name="Beucher L."/>
            <person name="Philippe N."/>
            <person name="Bertaux L."/>
            <person name="Christo-Foroux E."/>
            <person name="Labadie K."/>
            <person name="Coute Y."/>
            <person name="Abergel C."/>
            <person name="Claverie J.M."/>
        </authorList>
    </citation>
    <scope>NUCLEOTIDE SEQUENCE [LARGE SCALE GENOMIC DNA]</scope>
    <source>
        <strain evidence="1">Quercus</strain>
    </source>
</reference>
<protein>
    <submittedName>
        <fullName evidence="1">Uncharacterized protein</fullName>
    </submittedName>
</protein>
<dbReference type="RefSeq" id="YP_009483369.1">
    <property type="nucleotide sequence ID" value="NC_037667.1"/>
</dbReference>
<proteinExistence type="predicted"/>
<organism evidence="1">
    <name type="scientific">Pandoravirus quercus</name>
    <dbReference type="NCBI Taxonomy" id="2107709"/>
    <lineage>
        <taxon>Viruses</taxon>
        <taxon>Pandoravirus</taxon>
    </lineage>
</organism>
<sequence length="312" mass="34716">MKRHATTTLLRRTAAIAGYGEVTSASASIKAHTPYGYLGGLDFTVVYVFRGFKASKDALKEERKVDHDALAASLAAHLKRPYEGPASADTEDRDHGRLGPPPVHTWWPRQPHLCVMLSSLYTVKSIDFLLGLDDLNTARAVVPGSAPHVADDLYERIHWQVALKGLADGTYEHVGNPVGDWGALPLLVFARARPIADSYEGEHWCNNENPNYRSRLPRFPWLASRDRPRAIGGLPDLDDSEAIGVFHTLATHRDAALKSAITRGYHPYSYDGVRIMFQSLRRPKEYAPSESAAVISGLKDMRRQLYASPYRM</sequence>
<evidence type="ECO:0000313" key="1">
    <source>
        <dbReference type="EMBL" id="AVK75100.1"/>
    </source>
</evidence>
<accession>A0A2U7U9P2</accession>
<gene>
    <name evidence="1" type="ORF">pqer_cds_678</name>
</gene>
<name>A0A2U7U9P2_9VIRU</name>
<dbReference type="KEGG" id="vg:36844241"/>
<dbReference type="EMBL" id="MG011689">
    <property type="protein sequence ID" value="AVK75100.1"/>
    <property type="molecule type" value="Genomic_DNA"/>
</dbReference>